<evidence type="ECO:0000256" key="2">
    <source>
        <dbReference type="SAM" id="MobiDB-lite"/>
    </source>
</evidence>
<feature type="compositionally biased region" description="Polar residues" evidence="2">
    <location>
        <begin position="31"/>
        <end position="46"/>
    </location>
</feature>
<dbReference type="PROSITE" id="PS51767">
    <property type="entry name" value="PEPTIDASE_A1"/>
    <property type="match status" value="1"/>
</dbReference>
<evidence type="ECO:0000313" key="5">
    <source>
        <dbReference type="Proteomes" id="UP000631114"/>
    </source>
</evidence>
<proteinExistence type="inferred from homology"/>
<feature type="domain" description="Peptidase A1" evidence="3">
    <location>
        <begin position="1"/>
        <end position="248"/>
    </location>
</feature>
<dbReference type="InterPro" id="IPR032799">
    <property type="entry name" value="TAXi_C"/>
</dbReference>
<dbReference type="Pfam" id="PF14541">
    <property type="entry name" value="TAXi_C"/>
    <property type="match status" value="1"/>
</dbReference>
<dbReference type="InterPro" id="IPR021109">
    <property type="entry name" value="Peptidase_aspartic_dom_sf"/>
</dbReference>
<dbReference type="Gene3D" id="2.40.70.10">
    <property type="entry name" value="Acid Proteases"/>
    <property type="match status" value="1"/>
</dbReference>
<dbReference type="OrthoDB" id="2747330at2759"/>
<sequence>MPSTMKPIDYATVRTLIPLPKRRVSLTTKRPGSQLFPTMSPRNTLKSHIDTGGDHPRTSDEYGSDYAIDISVKVAFTNGLLFKNPARLKANGIIVGWGQQRLLDYVKLNYKNPASIIHENAFALDQSGDGGVIVDSGTAVTRFQPEVYNMLRDEFIKGIQGLPPPRGFSLFDTCYELTSRPPGIPRVAFLFDTKTLELPDNNYFTKVAQNVFCLSFATISQRTSIIGNTQQQGMRVSFDVGRSLIGFSVGKC</sequence>
<evidence type="ECO:0000256" key="1">
    <source>
        <dbReference type="ARBA" id="ARBA00007447"/>
    </source>
</evidence>
<dbReference type="InterPro" id="IPR033121">
    <property type="entry name" value="PEPTIDASE_A1"/>
</dbReference>
<name>A0A835HBK3_9MAGN</name>
<keyword evidence="5" id="KW-1185">Reference proteome</keyword>
<dbReference type="AlphaFoldDB" id="A0A835HBK3"/>
<dbReference type="Proteomes" id="UP000631114">
    <property type="component" value="Unassembled WGS sequence"/>
</dbReference>
<protein>
    <recommendedName>
        <fullName evidence="3">Peptidase A1 domain-containing protein</fullName>
    </recommendedName>
</protein>
<dbReference type="InterPro" id="IPR001461">
    <property type="entry name" value="Aspartic_peptidase_A1"/>
</dbReference>
<reference evidence="4 5" key="1">
    <citation type="submission" date="2020-10" db="EMBL/GenBank/DDBJ databases">
        <title>The Coptis chinensis genome and diversification of protoberbering-type alkaloids.</title>
        <authorList>
            <person name="Wang B."/>
            <person name="Shu S."/>
            <person name="Song C."/>
            <person name="Liu Y."/>
        </authorList>
    </citation>
    <scope>NUCLEOTIDE SEQUENCE [LARGE SCALE GENOMIC DNA]</scope>
    <source>
        <strain evidence="4">HL-2020</strain>
        <tissue evidence="4">Leaf</tissue>
    </source>
</reference>
<gene>
    <name evidence="4" type="ORF">IFM89_026166</name>
</gene>
<dbReference type="EMBL" id="JADFTS010000008">
    <property type="protein sequence ID" value="KAF9593923.1"/>
    <property type="molecule type" value="Genomic_DNA"/>
</dbReference>
<dbReference type="GO" id="GO:0004190">
    <property type="term" value="F:aspartic-type endopeptidase activity"/>
    <property type="evidence" value="ECO:0007669"/>
    <property type="project" value="InterPro"/>
</dbReference>
<comment type="caution">
    <text evidence="4">The sequence shown here is derived from an EMBL/GenBank/DDBJ whole genome shotgun (WGS) entry which is preliminary data.</text>
</comment>
<comment type="similarity">
    <text evidence="1">Belongs to the peptidase A1 family.</text>
</comment>
<dbReference type="PANTHER" id="PTHR13683:SF775">
    <property type="entry name" value="EUKARYOTIC ASPARTYL PROTEASE FAMILY PROTEIN"/>
    <property type="match status" value="1"/>
</dbReference>
<feature type="compositionally biased region" description="Basic and acidic residues" evidence="2">
    <location>
        <begin position="47"/>
        <end position="60"/>
    </location>
</feature>
<dbReference type="SUPFAM" id="SSF50630">
    <property type="entry name" value="Acid proteases"/>
    <property type="match status" value="1"/>
</dbReference>
<feature type="region of interest" description="Disordered" evidence="2">
    <location>
        <begin position="31"/>
        <end position="60"/>
    </location>
</feature>
<accession>A0A835HBK3</accession>
<dbReference type="PANTHER" id="PTHR13683">
    <property type="entry name" value="ASPARTYL PROTEASES"/>
    <property type="match status" value="1"/>
</dbReference>
<evidence type="ECO:0000259" key="3">
    <source>
        <dbReference type="PROSITE" id="PS51767"/>
    </source>
</evidence>
<dbReference type="GO" id="GO:0006508">
    <property type="term" value="P:proteolysis"/>
    <property type="evidence" value="ECO:0007669"/>
    <property type="project" value="InterPro"/>
</dbReference>
<evidence type="ECO:0000313" key="4">
    <source>
        <dbReference type="EMBL" id="KAF9593923.1"/>
    </source>
</evidence>
<organism evidence="4 5">
    <name type="scientific">Coptis chinensis</name>
    <dbReference type="NCBI Taxonomy" id="261450"/>
    <lineage>
        <taxon>Eukaryota</taxon>
        <taxon>Viridiplantae</taxon>
        <taxon>Streptophyta</taxon>
        <taxon>Embryophyta</taxon>
        <taxon>Tracheophyta</taxon>
        <taxon>Spermatophyta</taxon>
        <taxon>Magnoliopsida</taxon>
        <taxon>Ranunculales</taxon>
        <taxon>Ranunculaceae</taxon>
        <taxon>Coptidoideae</taxon>
        <taxon>Coptis</taxon>
    </lineage>
</organism>